<evidence type="ECO:0000256" key="1">
    <source>
        <dbReference type="ARBA" id="ARBA00023002"/>
    </source>
</evidence>
<evidence type="ECO:0000256" key="2">
    <source>
        <dbReference type="ARBA" id="ARBA00023027"/>
    </source>
</evidence>
<dbReference type="RefSeq" id="WP_262490450.1">
    <property type="nucleotide sequence ID" value="NZ_FOFB01000007.1"/>
</dbReference>
<keyword evidence="2" id="KW-0520">NAD</keyword>
<dbReference type="NCBIfam" id="NF002969">
    <property type="entry name" value="PRK03643.1"/>
    <property type="match status" value="1"/>
</dbReference>
<dbReference type="PANTHER" id="PTHR30524:SF0">
    <property type="entry name" value="ALTRONATE OXIDOREDUCTASE-RELATED"/>
    <property type="match status" value="1"/>
</dbReference>
<dbReference type="GO" id="GO:0008926">
    <property type="term" value="F:mannitol-1-phosphate 5-dehydrogenase activity"/>
    <property type="evidence" value="ECO:0007669"/>
    <property type="project" value="TreeGrafter"/>
</dbReference>
<keyword evidence="6" id="KW-1185">Reference proteome</keyword>
<organism evidence="5 6">
    <name type="scientific">Neolewinella agarilytica</name>
    <dbReference type="NCBI Taxonomy" id="478744"/>
    <lineage>
        <taxon>Bacteria</taxon>
        <taxon>Pseudomonadati</taxon>
        <taxon>Bacteroidota</taxon>
        <taxon>Saprospiria</taxon>
        <taxon>Saprospirales</taxon>
        <taxon>Lewinellaceae</taxon>
        <taxon>Neolewinella</taxon>
    </lineage>
</organism>
<evidence type="ECO:0000313" key="6">
    <source>
        <dbReference type="Proteomes" id="UP000199021"/>
    </source>
</evidence>
<dbReference type="STRING" id="478744.SAMN05444359_10733"/>
<dbReference type="Gene3D" id="1.10.1040.10">
    <property type="entry name" value="N-(1-d-carboxylethyl)-l-norvaline Dehydrogenase, domain 2"/>
    <property type="match status" value="1"/>
</dbReference>
<evidence type="ECO:0000259" key="4">
    <source>
        <dbReference type="Pfam" id="PF08125"/>
    </source>
</evidence>
<feature type="domain" description="Mannitol dehydrogenase N-terminal" evidence="3">
    <location>
        <begin position="27"/>
        <end position="268"/>
    </location>
</feature>
<dbReference type="SUPFAM" id="SSF48179">
    <property type="entry name" value="6-phosphogluconate dehydrogenase C-terminal domain-like"/>
    <property type="match status" value="1"/>
</dbReference>
<evidence type="ECO:0000313" key="5">
    <source>
        <dbReference type="EMBL" id="SEQ23516.1"/>
    </source>
</evidence>
<dbReference type="SUPFAM" id="SSF51735">
    <property type="entry name" value="NAD(P)-binding Rossmann-fold domains"/>
    <property type="match status" value="1"/>
</dbReference>
<keyword evidence="1" id="KW-0560">Oxidoreductase</keyword>
<dbReference type="FunCoup" id="A0A1H9ECM0">
    <property type="interactions" value="52"/>
</dbReference>
<dbReference type="Pfam" id="PF08125">
    <property type="entry name" value="Mannitol_dh_C"/>
    <property type="match status" value="1"/>
</dbReference>
<accession>A0A1H9ECM0</accession>
<dbReference type="PANTHER" id="PTHR30524">
    <property type="entry name" value="MANNITOL-1-PHOSPHATE 5-DEHYDROGENASE"/>
    <property type="match status" value="1"/>
</dbReference>
<sequence>MEEGRISITILKELAINSTASSDLPLRVLQFGGGNFLRAFADWMIDVLNEKTEFQAGVVVVKPTERGDYDDLRASNGRFTVALDGVRRGELIQERREISCVQRIIQPYREREAFLATAELESMRFIISNTTEAGIRFSEEPMPEEGMPKEFPAKLTLWLYHRYRHFSGAPERGCIVLPMELSADNGTALNRAVEQYAAHWNLPPGFREWNATANHYCSTLVDRIVSGYPEDRAAKIFAEIGKEDPLLVAGEYYHSWVIAGPELVAEELPFGQTDLNVVFTQDLDAYREIKVRILNGAHTSIVPTGYLAGLETVGDVMNDAAMSDFLASVLNDEIIPSLDYPKEQLEAFAADVLDRFRNPFLHHKLLDISLNSTSKFRARLLPSLLSYQQKKGALPRGIVRAFAALMRFYRGDRDGSTIPLRDEADRIDFFREQWALYESDKQGLSDLVRQVLARVGWWGRDLNGVPGLGQALTIELKNYLN</sequence>
<dbReference type="Gene3D" id="3.40.50.720">
    <property type="entry name" value="NAD(P)-binding Rossmann-like Domain"/>
    <property type="match status" value="1"/>
</dbReference>
<protein>
    <submittedName>
        <fullName evidence="5">Tagaturonate reductase</fullName>
    </submittedName>
</protein>
<dbReference type="GO" id="GO:0009026">
    <property type="term" value="F:tagaturonate reductase activity"/>
    <property type="evidence" value="ECO:0007669"/>
    <property type="project" value="TreeGrafter"/>
</dbReference>
<feature type="domain" description="Mannitol dehydrogenase C-terminal" evidence="4">
    <location>
        <begin position="282"/>
        <end position="478"/>
    </location>
</feature>
<dbReference type="GO" id="GO:0019592">
    <property type="term" value="P:mannitol catabolic process"/>
    <property type="evidence" value="ECO:0007669"/>
    <property type="project" value="TreeGrafter"/>
</dbReference>
<dbReference type="InterPro" id="IPR013328">
    <property type="entry name" value="6PGD_dom2"/>
</dbReference>
<dbReference type="GO" id="GO:0005829">
    <property type="term" value="C:cytosol"/>
    <property type="evidence" value="ECO:0007669"/>
    <property type="project" value="TreeGrafter"/>
</dbReference>
<dbReference type="InParanoid" id="A0A1H9ECM0"/>
<dbReference type="GO" id="GO:0019698">
    <property type="term" value="P:D-galacturonate catabolic process"/>
    <property type="evidence" value="ECO:0007669"/>
    <property type="project" value="TreeGrafter"/>
</dbReference>
<proteinExistence type="predicted"/>
<dbReference type="InterPro" id="IPR008927">
    <property type="entry name" value="6-PGluconate_DH-like_C_sf"/>
</dbReference>
<dbReference type="Pfam" id="PF01232">
    <property type="entry name" value="Mannitol_dh"/>
    <property type="match status" value="1"/>
</dbReference>
<dbReference type="InterPro" id="IPR036291">
    <property type="entry name" value="NAD(P)-bd_dom_sf"/>
</dbReference>
<evidence type="ECO:0000259" key="3">
    <source>
        <dbReference type="Pfam" id="PF01232"/>
    </source>
</evidence>
<dbReference type="AlphaFoldDB" id="A0A1H9ECM0"/>
<dbReference type="EMBL" id="FOFB01000007">
    <property type="protein sequence ID" value="SEQ23516.1"/>
    <property type="molecule type" value="Genomic_DNA"/>
</dbReference>
<reference evidence="6" key="1">
    <citation type="submission" date="2016-10" db="EMBL/GenBank/DDBJ databases">
        <authorList>
            <person name="Varghese N."/>
            <person name="Submissions S."/>
        </authorList>
    </citation>
    <scope>NUCLEOTIDE SEQUENCE [LARGE SCALE GENOMIC DNA]</scope>
    <source>
        <strain evidence="6">DSM 24740</strain>
    </source>
</reference>
<dbReference type="InterPro" id="IPR013118">
    <property type="entry name" value="Mannitol_DH_C"/>
</dbReference>
<name>A0A1H9ECM0_9BACT</name>
<dbReference type="Proteomes" id="UP000199021">
    <property type="component" value="Unassembled WGS sequence"/>
</dbReference>
<gene>
    <name evidence="5" type="ORF">SAMN05444359_10733</name>
</gene>
<dbReference type="InterPro" id="IPR013131">
    <property type="entry name" value="Mannitol_DH_N"/>
</dbReference>